<feature type="transmembrane region" description="Helical" evidence="6">
    <location>
        <begin position="233"/>
        <end position="250"/>
    </location>
</feature>
<comment type="caution">
    <text evidence="8">The sequence shown here is derived from an EMBL/GenBank/DDBJ whole genome shotgun (WGS) entry which is preliminary data.</text>
</comment>
<keyword evidence="2 6" id="KW-0812">Transmembrane</keyword>
<feature type="transmembrane region" description="Helical" evidence="6">
    <location>
        <begin position="369"/>
        <end position="390"/>
    </location>
</feature>
<proteinExistence type="predicted"/>
<evidence type="ECO:0000256" key="5">
    <source>
        <dbReference type="SAM" id="MobiDB-lite"/>
    </source>
</evidence>
<evidence type="ECO:0000256" key="2">
    <source>
        <dbReference type="ARBA" id="ARBA00022692"/>
    </source>
</evidence>
<dbReference type="InterPro" id="IPR036259">
    <property type="entry name" value="MFS_trans_sf"/>
</dbReference>
<feature type="transmembrane region" description="Helical" evidence="6">
    <location>
        <begin position="345"/>
        <end position="363"/>
    </location>
</feature>
<dbReference type="EMBL" id="BIFH01000016">
    <property type="protein sequence ID" value="GCD94855.1"/>
    <property type="molecule type" value="Genomic_DNA"/>
</dbReference>
<evidence type="ECO:0000259" key="7">
    <source>
        <dbReference type="PROSITE" id="PS50850"/>
    </source>
</evidence>
<gene>
    <name evidence="8" type="ORF">EHYA_02524</name>
</gene>
<dbReference type="PANTHER" id="PTHR23514:SF13">
    <property type="entry name" value="INNER MEMBRANE PROTEIN YBJJ"/>
    <property type="match status" value="1"/>
</dbReference>
<dbReference type="Proteomes" id="UP000286931">
    <property type="component" value="Unassembled WGS sequence"/>
</dbReference>
<dbReference type="GO" id="GO:0022857">
    <property type="term" value="F:transmembrane transporter activity"/>
    <property type="evidence" value="ECO:0007669"/>
    <property type="project" value="InterPro"/>
</dbReference>
<evidence type="ECO:0000256" key="6">
    <source>
        <dbReference type="SAM" id="Phobius"/>
    </source>
</evidence>
<dbReference type="GO" id="GO:0005886">
    <property type="term" value="C:plasma membrane"/>
    <property type="evidence" value="ECO:0007669"/>
    <property type="project" value="UniProtKB-SubCell"/>
</dbReference>
<feature type="transmembrane region" description="Helical" evidence="6">
    <location>
        <begin position="278"/>
        <end position="301"/>
    </location>
</feature>
<dbReference type="InterPro" id="IPR011701">
    <property type="entry name" value="MFS"/>
</dbReference>
<feature type="domain" description="Major facilitator superfamily (MFS) profile" evidence="7">
    <location>
        <begin position="278"/>
        <end position="510"/>
    </location>
</feature>
<feature type="region of interest" description="Disordered" evidence="5">
    <location>
        <begin position="1"/>
        <end position="67"/>
    </location>
</feature>
<feature type="transmembrane region" description="Helical" evidence="6">
    <location>
        <begin position="313"/>
        <end position="333"/>
    </location>
</feature>
<dbReference type="InterPro" id="IPR051788">
    <property type="entry name" value="MFS_Transporter"/>
</dbReference>
<accession>A0A401YJR8</accession>
<feature type="transmembrane region" description="Helical" evidence="6">
    <location>
        <begin position="81"/>
        <end position="103"/>
    </location>
</feature>
<feature type="transmembrane region" description="Helical" evidence="6">
    <location>
        <begin position="115"/>
        <end position="137"/>
    </location>
</feature>
<feature type="region of interest" description="Disordered" evidence="5">
    <location>
        <begin position="454"/>
        <end position="510"/>
    </location>
</feature>
<evidence type="ECO:0000313" key="8">
    <source>
        <dbReference type="EMBL" id="GCD94855.1"/>
    </source>
</evidence>
<feature type="transmembrane region" description="Helical" evidence="6">
    <location>
        <begin position="402"/>
        <end position="424"/>
    </location>
</feature>
<dbReference type="OrthoDB" id="151222at2"/>
<dbReference type="PANTHER" id="PTHR23514">
    <property type="entry name" value="BYPASS OF STOP CODON PROTEIN 6"/>
    <property type="match status" value="1"/>
</dbReference>
<dbReference type="InterPro" id="IPR020846">
    <property type="entry name" value="MFS_dom"/>
</dbReference>
<dbReference type="AlphaFoldDB" id="A0A401YJR8"/>
<evidence type="ECO:0000256" key="3">
    <source>
        <dbReference type="ARBA" id="ARBA00022989"/>
    </source>
</evidence>
<feature type="transmembrane region" description="Helical" evidence="6">
    <location>
        <begin position="430"/>
        <end position="451"/>
    </location>
</feature>
<feature type="transmembrane region" description="Helical" evidence="6">
    <location>
        <begin position="144"/>
        <end position="160"/>
    </location>
</feature>
<sequence>MTDTNTRDTPPIPRPPTTTPPGHPPSPPRTAGGNDAHEPPDTARVDGAAERADAGGPGGGRPVAGAVGDVGTDGEAGRARVAACLIFAVHGSVGGGFAARLPWLQGHLDLSAGQLGVALAAPAVGASLAMPLAASLVHRHGGRTALRCLIAVWCAVPLLPLSAPGLGWLCAALLVFGVGAGMSDVAMNTQGLVVEQRVKRSTLPLLHGMWSAGALFGAGVGAAAAFAGLDARLHMAGLAVLLAVTGWFAGRNLLDARPTAAVGDGAEAPPRFALPSKAVLAIGAVGFCGVFAEGAGANWSAVHLKEVAGASPGVAALAFTGFACTMAVARLLSGLVVDRFGVTRTIRAGAALSTVGAVVVAASHTPLPAALGFALLGVGVAAVLPLTFAAAGRVGDNPSRSIAGVATVTYTSGLIAPAIVGAIADHASLNTSFAVVAVLTAVLIPTARLLNPSAPPPVGDRPAAPEAAPPAAAPFETAAPPAPGPASGSVRIGTSTSGAATTVVFPPPER</sequence>
<name>A0A401YJR8_9ACTN</name>
<keyword evidence="3 6" id="KW-1133">Transmembrane helix</keyword>
<dbReference type="PROSITE" id="PS50850">
    <property type="entry name" value="MFS"/>
    <property type="match status" value="1"/>
</dbReference>
<feature type="transmembrane region" description="Helical" evidence="6">
    <location>
        <begin position="208"/>
        <end position="227"/>
    </location>
</feature>
<feature type="compositionally biased region" description="Basic and acidic residues" evidence="5">
    <location>
        <begin position="35"/>
        <end position="53"/>
    </location>
</feature>
<dbReference type="CDD" id="cd17393">
    <property type="entry name" value="MFS_MosC_like"/>
    <property type="match status" value="1"/>
</dbReference>
<evidence type="ECO:0000256" key="1">
    <source>
        <dbReference type="ARBA" id="ARBA00004651"/>
    </source>
</evidence>
<keyword evidence="9" id="KW-1185">Reference proteome</keyword>
<keyword evidence="4 6" id="KW-0472">Membrane</keyword>
<protein>
    <submittedName>
        <fullName evidence="8">MFS transporter</fullName>
    </submittedName>
</protein>
<feature type="compositionally biased region" description="Pro residues" evidence="5">
    <location>
        <begin position="10"/>
        <end position="28"/>
    </location>
</feature>
<dbReference type="SUPFAM" id="SSF103473">
    <property type="entry name" value="MFS general substrate transporter"/>
    <property type="match status" value="1"/>
</dbReference>
<dbReference type="Pfam" id="PF07690">
    <property type="entry name" value="MFS_1"/>
    <property type="match status" value="2"/>
</dbReference>
<comment type="subcellular location">
    <subcellularLocation>
        <location evidence="1">Cell membrane</location>
        <topology evidence="1">Multi-pass membrane protein</topology>
    </subcellularLocation>
</comment>
<organism evidence="8 9">
    <name type="scientific">Embleya hyalina</name>
    <dbReference type="NCBI Taxonomy" id="516124"/>
    <lineage>
        <taxon>Bacteria</taxon>
        <taxon>Bacillati</taxon>
        <taxon>Actinomycetota</taxon>
        <taxon>Actinomycetes</taxon>
        <taxon>Kitasatosporales</taxon>
        <taxon>Streptomycetaceae</taxon>
        <taxon>Embleya</taxon>
    </lineage>
</organism>
<evidence type="ECO:0000256" key="4">
    <source>
        <dbReference type="ARBA" id="ARBA00023136"/>
    </source>
</evidence>
<reference evidence="8 9" key="1">
    <citation type="submission" date="2018-12" db="EMBL/GenBank/DDBJ databases">
        <title>Draft genome sequence of Embleya hyalina NBRC 13850T.</title>
        <authorList>
            <person name="Komaki H."/>
            <person name="Hosoyama A."/>
            <person name="Kimura A."/>
            <person name="Ichikawa N."/>
            <person name="Tamura T."/>
        </authorList>
    </citation>
    <scope>NUCLEOTIDE SEQUENCE [LARGE SCALE GENOMIC DNA]</scope>
    <source>
        <strain evidence="8 9">NBRC 13850</strain>
    </source>
</reference>
<evidence type="ECO:0000313" key="9">
    <source>
        <dbReference type="Proteomes" id="UP000286931"/>
    </source>
</evidence>
<dbReference type="Gene3D" id="1.20.1250.20">
    <property type="entry name" value="MFS general substrate transporter like domains"/>
    <property type="match status" value="2"/>
</dbReference>